<evidence type="ECO:0000256" key="9">
    <source>
        <dbReference type="ARBA" id="ARBA00023221"/>
    </source>
</evidence>
<dbReference type="InterPro" id="IPR036188">
    <property type="entry name" value="FAD/NAD-bd_sf"/>
</dbReference>
<dbReference type="Pfam" id="PF00732">
    <property type="entry name" value="GMC_oxred_N"/>
    <property type="match status" value="1"/>
</dbReference>
<dbReference type="OrthoDB" id="9800167at2"/>
<evidence type="ECO:0000313" key="17">
    <source>
        <dbReference type="EMBL" id="PSU34604.1"/>
    </source>
</evidence>
<dbReference type="SUPFAM" id="SSF51905">
    <property type="entry name" value="FAD/NAD(P)-binding domain"/>
    <property type="match status" value="1"/>
</dbReference>
<evidence type="ECO:0000256" key="3">
    <source>
        <dbReference type="ARBA" id="ARBA00022548"/>
    </source>
</evidence>
<comment type="caution">
    <text evidence="17">The sequence shown here is derived from an EMBL/GenBank/DDBJ whole genome shotgun (WGS) entry which is preliminary data.</text>
</comment>
<dbReference type="Pfam" id="PF05199">
    <property type="entry name" value="GMC_oxred_C"/>
    <property type="match status" value="1"/>
</dbReference>
<dbReference type="AlphaFoldDB" id="A0A2T3J0J0"/>
<dbReference type="RefSeq" id="WP_107347920.1">
    <property type="nucleotide sequence ID" value="NZ_PYMH01000002.1"/>
</dbReference>
<dbReference type="EC" id="5.3.3.1" evidence="11"/>
<keyword evidence="18" id="KW-1185">Reference proteome</keyword>
<evidence type="ECO:0000256" key="15">
    <source>
        <dbReference type="ARBA" id="ARBA00049778"/>
    </source>
</evidence>
<dbReference type="PANTHER" id="PTHR47470">
    <property type="entry name" value="CHOLESTEROL OXIDASE"/>
    <property type="match status" value="1"/>
</dbReference>
<dbReference type="GO" id="GO:0050660">
    <property type="term" value="F:flavin adenine dinucleotide binding"/>
    <property type="evidence" value="ECO:0007669"/>
    <property type="project" value="InterPro"/>
</dbReference>
<evidence type="ECO:0000256" key="7">
    <source>
        <dbReference type="ARBA" id="ARBA00023098"/>
    </source>
</evidence>
<keyword evidence="6" id="KW-0560">Oxidoreductase</keyword>
<dbReference type="InterPro" id="IPR017896">
    <property type="entry name" value="4Fe4S_Fe-S-bd"/>
</dbReference>
<dbReference type="EMBL" id="PYMH01000002">
    <property type="protein sequence ID" value="PSU34604.1"/>
    <property type="molecule type" value="Genomic_DNA"/>
</dbReference>
<evidence type="ECO:0000256" key="2">
    <source>
        <dbReference type="ARBA" id="ARBA00010790"/>
    </source>
</evidence>
<comment type="similarity">
    <text evidence="2">Belongs to the GMC oxidoreductase family.</text>
</comment>
<evidence type="ECO:0000256" key="10">
    <source>
        <dbReference type="ARBA" id="ARBA00023235"/>
    </source>
</evidence>
<sequence>MALFSSSISQLKAHYDVIIIGSGYGGSVNASRLARASKSDGSKVRVCVLERGREIPSGEFPNSVSSALSTLQMDSPVGHVGQRDALYHIRYQDDISVFSGCALGGTSQVNASVSLRADERLFTKKMGWPLALVDDLHGGLAKGFERALEMLKPSTYPKNLPNLYKHNSLQNSASKLGEAGKWKFTPINVSFDDGVNHVGVKQTACNGCGDCVSGCNFGSKNTLTKNYIPDARSHGAEIYCSLDVRYVLPKSNCWAVYYQPIGCHRDKFNAPLQFITADVVIVSAGTLGTNELLLRSRIKGLTISSKLGKGFTGNGDVLAFGYNMDKIINGIGAGKRDMSVNDKPCGPCITSAIDLRDTGDVQQGMIIEEGSLPGALAPTLPAAFSVAAALSGVDTDRGFWDRIKEKARELESKFITSAYGGAIANTQTYLVMSHDNSNGCIELDPSEETIIFKCSNLAKKPLLKAIEQNLKTATSADGGTYVPNPLFTELFDFNLITVHPLGGCASADNALEGVVDHMGRVFNSNTGQEVHNGLYVSDGSIMPRSLGVNPLLTITALAERNVALLAEERNWIIDYGMDEGPAKFDGERDELDKCALQFTEKMSGHVSDYKLNDYKEAERHGEEKNLSASFVLTIHSTDLDLMLKEHSHTAGLFGTVSIPVLSSEPMSTSDGHFNLFRPTSNHSKQMRYSMRLHSVEGTNYYMEGFKDIRDDPGFDIWDDTTTLYITVWKGGDKSGNVVVKGILHITKGNLKRQITTIEAKRPGKGVSVTDICKFGKFFLCELWDIYGVNGNRRPRN</sequence>
<evidence type="ECO:0000256" key="1">
    <source>
        <dbReference type="ARBA" id="ARBA00001974"/>
    </source>
</evidence>
<organism evidence="17 18">
    <name type="scientific">Photobacterium lutimaris</name>
    <dbReference type="NCBI Taxonomy" id="388278"/>
    <lineage>
        <taxon>Bacteria</taxon>
        <taxon>Pseudomonadati</taxon>
        <taxon>Pseudomonadota</taxon>
        <taxon>Gammaproteobacteria</taxon>
        <taxon>Vibrionales</taxon>
        <taxon>Vibrionaceae</taxon>
        <taxon>Photobacterium</taxon>
    </lineage>
</organism>
<evidence type="ECO:0000259" key="16">
    <source>
        <dbReference type="PROSITE" id="PS51379"/>
    </source>
</evidence>
<comment type="pathway">
    <text evidence="12">Steroid metabolism; cholesterol degradation.</text>
</comment>
<name>A0A2T3J0J0_9GAMM</name>
<keyword evidence="5" id="KW-0274">FAD</keyword>
<evidence type="ECO:0000256" key="12">
    <source>
        <dbReference type="ARBA" id="ARBA00049645"/>
    </source>
</evidence>
<gene>
    <name evidence="17" type="ORF">C9I99_05750</name>
</gene>
<proteinExistence type="inferred from homology"/>
<dbReference type="GO" id="GO:0016995">
    <property type="term" value="F:cholesterol oxidase activity"/>
    <property type="evidence" value="ECO:0007669"/>
    <property type="project" value="UniProtKB-EC"/>
</dbReference>
<dbReference type="InterPro" id="IPR052542">
    <property type="entry name" value="Cholesterol_Oxidase"/>
</dbReference>
<dbReference type="GO" id="GO:0004769">
    <property type="term" value="F:steroid Delta-isomerase activity"/>
    <property type="evidence" value="ECO:0007669"/>
    <property type="project" value="UniProtKB-EC"/>
</dbReference>
<keyword evidence="9" id="KW-0753">Steroid metabolism</keyword>
<evidence type="ECO:0000256" key="13">
    <source>
        <dbReference type="ARBA" id="ARBA00049723"/>
    </source>
</evidence>
<dbReference type="EC" id="1.1.3.6" evidence="13"/>
<keyword evidence="8" id="KW-1207">Sterol metabolism</keyword>
<dbReference type="PROSITE" id="PS51379">
    <property type="entry name" value="4FE4S_FER_2"/>
    <property type="match status" value="1"/>
</dbReference>
<evidence type="ECO:0000256" key="11">
    <source>
        <dbReference type="ARBA" id="ARBA00038856"/>
    </source>
</evidence>
<feature type="domain" description="4Fe-4S ferredoxin-type" evidence="16">
    <location>
        <begin position="196"/>
        <end position="226"/>
    </location>
</feature>
<dbReference type="PANTHER" id="PTHR47470:SF1">
    <property type="entry name" value="FAD-DEPENDENT OXIDOREDUCTASE 2 FAD BINDING DOMAIN-CONTAINING PROTEIN"/>
    <property type="match status" value="1"/>
</dbReference>
<keyword evidence="4" id="KW-0285">Flavoprotein</keyword>
<keyword evidence="7" id="KW-0443">Lipid metabolism</keyword>
<reference evidence="17 18" key="1">
    <citation type="submission" date="2018-03" db="EMBL/GenBank/DDBJ databases">
        <title>Whole genome sequencing of Histamine producing bacteria.</title>
        <authorList>
            <person name="Butler K."/>
        </authorList>
    </citation>
    <scope>NUCLEOTIDE SEQUENCE [LARGE SCALE GENOMIC DNA]</scope>
    <source>
        <strain evidence="17 18">JCM 13586</strain>
    </source>
</reference>
<dbReference type="Proteomes" id="UP000241222">
    <property type="component" value="Unassembled WGS sequence"/>
</dbReference>
<comment type="cofactor">
    <cofactor evidence="1">
        <name>FAD</name>
        <dbReference type="ChEBI" id="CHEBI:57692"/>
    </cofactor>
</comment>
<keyword evidence="3" id="KW-0153">Cholesterol metabolism</keyword>
<evidence type="ECO:0000256" key="6">
    <source>
        <dbReference type="ARBA" id="ARBA00023002"/>
    </source>
</evidence>
<evidence type="ECO:0000256" key="5">
    <source>
        <dbReference type="ARBA" id="ARBA00022827"/>
    </source>
</evidence>
<accession>A0A2T3J0J0</accession>
<evidence type="ECO:0000256" key="8">
    <source>
        <dbReference type="ARBA" id="ARBA00023166"/>
    </source>
</evidence>
<evidence type="ECO:0000256" key="4">
    <source>
        <dbReference type="ARBA" id="ARBA00022630"/>
    </source>
</evidence>
<evidence type="ECO:0000313" key="18">
    <source>
        <dbReference type="Proteomes" id="UP000241222"/>
    </source>
</evidence>
<keyword evidence="10" id="KW-0413">Isomerase</keyword>
<dbReference type="InterPro" id="IPR000172">
    <property type="entry name" value="GMC_OxRdtase_N"/>
</dbReference>
<dbReference type="Gene3D" id="3.50.50.60">
    <property type="entry name" value="FAD/NAD(P)-binding domain"/>
    <property type="match status" value="3"/>
</dbReference>
<dbReference type="GO" id="GO:0008203">
    <property type="term" value="P:cholesterol metabolic process"/>
    <property type="evidence" value="ECO:0007669"/>
    <property type="project" value="UniProtKB-KW"/>
</dbReference>
<dbReference type="InterPro" id="IPR007867">
    <property type="entry name" value="GMC_OxRtase_C"/>
</dbReference>
<protein>
    <recommendedName>
        <fullName evidence="14">Cholesterol oxidase</fullName>
        <ecNumber evidence="13">1.1.3.6</ecNumber>
        <ecNumber evidence="11">5.3.3.1</ecNumber>
    </recommendedName>
    <alternativeName>
        <fullName evidence="15">Cholesterol isomerase</fullName>
    </alternativeName>
</protein>
<evidence type="ECO:0000256" key="14">
    <source>
        <dbReference type="ARBA" id="ARBA00049744"/>
    </source>
</evidence>